<evidence type="ECO:0000313" key="6">
    <source>
        <dbReference type="Proteomes" id="UP000222542"/>
    </source>
</evidence>
<gene>
    <name evidence="5" type="ORF">T459_15300</name>
</gene>
<dbReference type="SUPFAM" id="SSF49899">
    <property type="entry name" value="Concanavalin A-like lectins/glucanases"/>
    <property type="match status" value="1"/>
</dbReference>
<proteinExistence type="predicted"/>
<reference evidence="5 6" key="2">
    <citation type="journal article" date="2017" name="Genome Biol.">
        <title>New reference genome sequences of hot pepper reveal the massive evolution of plant disease-resistance genes by retroduplication.</title>
        <authorList>
            <person name="Kim S."/>
            <person name="Park J."/>
            <person name="Yeom S.I."/>
            <person name="Kim Y.M."/>
            <person name="Seo E."/>
            <person name="Kim K.T."/>
            <person name="Kim M.S."/>
            <person name="Lee J.M."/>
            <person name="Cheong K."/>
            <person name="Shin H.S."/>
            <person name="Kim S.B."/>
            <person name="Han K."/>
            <person name="Lee J."/>
            <person name="Park M."/>
            <person name="Lee H.A."/>
            <person name="Lee H.Y."/>
            <person name="Lee Y."/>
            <person name="Oh S."/>
            <person name="Lee J.H."/>
            <person name="Choi E."/>
            <person name="Choi E."/>
            <person name="Lee S.E."/>
            <person name="Jeon J."/>
            <person name="Kim H."/>
            <person name="Choi G."/>
            <person name="Song H."/>
            <person name="Lee J."/>
            <person name="Lee S.C."/>
            <person name="Kwon J.K."/>
            <person name="Lee H.Y."/>
            <person name="Koo N."/>
            <person name="Hong Y."/>
            <person name="Kim R.W."/>
            <person name="Kang W.H."/>
            <person name="Huh J.H."/>
            <person name="Kang B.C."/>
            <person name="Yang T.J."/>
            <person name="Lee Y.H."/>
            <person name="Bennetzen J.L."/>
            <person name="Choi D."/>
        </authorList>
    </citation>
    <scope>NUCLEOTIDE SEQUENCE [LARGE SCALE GENOMIC DNA]</scope>
    <source>
        <strain evidence="6">cv. CM334</strain>
    </source>
</reference>
<accession>A0A2G2ZK31</accession>
<sequence>MSDSLTSSKEEQLKKDKGNEHQEHNLWSFIKGKKKQNHVPSTADIKGKKLPVASNHNDCEFKGCGIQSKQSYGSGSFKMRIKLPSKDSAGVVTTFYMKYQLGFTRTIEELDTLHNQCNQRPQYGMEKLGQQKMERQKSIGQILHL</sequence>
<dbReference type="GO" id="GO:0004553">
    <property type="term" value="F:hydrolase activity, hydrolyzing O-glycosyl compounds"/>
    <property type="evidence" value="ECO:0007669"/>
    <property type="project" value="InterPro"/>
</dbReference>
<dbReference type="GO" id="GO:0005975">
    <property type="term" value="P:carbohydrate metabolic process"/>
    <property type="evidence" value="ECO:0007669"/>
    <property type="project" value="InterPro"/>
</dbReference>
<reference evidence="5 6" key="1">
    <citation type="journal article" date="2014" name="Nat. Genet.">
        <title>Genome sequence of the hot pepper provides insights into the evolution of pungency in Capsicum species.</title>
        <authorList>
            <person name="Kim S."/>
            <person name="Park M."/>
            <person name="Yeom S.I."/>
            <person name="Kim Y.M."/>
            <person name="Lee J.M."/>
            <person name="Lee H.A."/>
            <person name="Seo E."/>
            <person name="Choi J."/>
            <person name="Cheong K."/>
            <person name="Kim K.T."/>
            <person name="Jung K."/>
            <person name="Lee G.W."/>
            <person name="Oh S.K."/>
            <person name="Bae C."/>
            <person name="Kim S.B."/>
            <person name="Lee H.Y."/>
            <person name="Kim S.Y."/>
            <person name="Kim M.S."/>
            <person name="Kang B.C."/>
            <person name="Jo Y.D."/>
            <person name="Yang H.B."/>
            <person name="Jeong H.J."/>
            <person name="Kang W.H."/>
            <person name="Kwon J.K."/>
            <person name="Shin C."/>
            <person name="Lim J.Y."/>
            <person name="Park J.H."/>
            <person name="Huh J.H."/>
            <person name="Kim J.S."/>
            <person name="Kim B.D."/>
            <person name="Cohen O."/>
            <person name="Paran I."/>
            <person name="Suh M.C."/>
            <person name="Lee S.B."/>
            <person name="Kim Y.K."/>
            <person name="Shin Y."/>
            <person name="Noh S.J."/>
            <person name="Park J."/>
            <person name="Seo Y.S."/>
            <person name="Kwon S.Y."/>
            <person name="Kim H.A."/>
            <person name="Park J.M."/>
            <person name="Kim H.J."/>
            <person name="Choi S.B."/>
            <person name="Bosland P.W."/>
            <person name="Reeves G."/>
            <person name="Jo S.H."/>
            <person name="Lee B.W."/>
            <person name="Cho H.T."/>
            <person name="Choi H.S."/>
            <person name="Lee M.S."/>
            <person name="Yu Y."/>
            <person name="Do Choi Y."/>
            <person name="Park B.S."/>
            <person name="van Deynze A."/>
            <person name="Ashrafi H."/>
            <person name="Hill T."/>
            <person name="Kim W.T."/>
            <person name="Pai H.S."/>
            <person name="Ahn H.K."/>
            <person name="Yeam I."/>
            <person name="Giovannoni J.J."/>
            <person name="Rose J.K."/>
            <person name="Sorensen I."/>
            <person name="Lee S.J."/>
            <person name="Kim R.W."/>
            <person name="Choi I.Y."/>
            <person name="Choi B.S."/>
            <person name="Lim J.S."/>
            <person name="Lee Y.H."/>
            <person name="Choi D."/>
        </authorList>
    </citation>
    <scope>NUCLEOTIDE SEQUENCE [LARGE SCALE GENOMIC DNA]</scope>
    <source>
        <strain evidence="6">cv. CM334</strain>
    </source>
</reference>
<dbReference type="InterPro" id="IPR044791">
    <property type="entry name" value="Beta-glucanase/XTH"/>
</dbReference>
<evidence type="ECO:0000259" key="4">
    <source>
        <dbReference type="Pfam" id="PF00722"/>
    </source>
</evidence>
<evidence type="ECO:0000256" key="2">
    <source>
        <dbReference type="ARBA" id="ARBA00023295"/>
    </source>
</evidence>
<organism evidence="5 6">
    <name type="scientific">Capsicum annuum</name>
    <name type="common">Capsicum pepper</name>
    <dbReference type="NCBI Taxonomy" id="4072"/>
    <lineage>
        <taxon>Eukaryota</taxon>
        <taxon>Viridiplantae</taxon>
        <taxon>Streptophyta</taxon>
        <taxon>Embryophyta</taxon>
        <taxon>Tracheophyta</taxon>
        <taxon>Spermatophyta</taxon>
        <taxon>Magnoliopsida</taxon>
        <taxon>eudicotyledons</taxon>
        <taxon>Gunneridae</taxon>
        <taxon>Pentapetalae</taxon>
        <taxon>asterids</taxon>
        <taxon>lamiids</taxon>
        <taxon>Solanales</taxon>
        <taxon>Solanaceae</taxon>
        <taxon>Solanoideae</taxon>
        <taxon>Capsiceae</taxon>
        <taxon>Capsicum</taxon>
    </lineage>
</organism>
<dbReference type="AlphaFoldDB" id="A0A2G2ZK31"/>
<dbReference type="STRING" id="4072.A0A2G2ZK31"/>
<evidence type="ECO:0000313" key="5">
    <source>
        <dbReference type="EMBL" id="PHT82285.1"/>
    </source>
</evidence>
<comment type="caution">
    <text evidence="5">The sequence shown here is derived from an EMBL/GenBank/DDBJ whole genome shotgun (WGS) entry which is preliminary data.</text>
</comment>
<dbReference type="InterPro" id="IPR000757">
    <property type="entry name" value="Beta-glucanase-like"/>
</dbReference>
<dbReference type="InterPro" id="IPR013320">
    <property type="entry name" value="ConA-like_dom_sf"/>
</dbReference>
<name>A0A2G2ZK31_CAPAN</name>
<dbReference type="Gene3D" id="2.60.120.200">
    <property type="match status" value="1"/>
</dbReference>
<dbReference type="Proteomes" id="UP000222542">
    <property type="component" value="Unassembled WGS sequence"/>
</dbReference>
<keyword evidence="6" id="KW-1185">Reference proteome</keyword>
<protein>
    <recommendedName>
        <fullName evidence="4">GH16 domain-containing protein</fullName>
    </recommendedName>
</protein>
<dbReference type="Pfam" id="PF00722">
    <property type="entry name" value="Glyco_hydro_16"/>
    <property type="match status" value="1"/>
</dbReference>
<keyword evidence="2" id="KW-0326">Glycosidase</keyword>
<dbReference type="Gramene" id="PHT82285">
    <property type="protein sequence ID" value="PHT82285"/>
    <property type="gene ID" value="T459_15300"/>
</dbReference>
<keyword evidence="1" id="KW-0378">Hydrolase</keyword>
<evidence type="ECO:0000256" key="1">
    <source>
        <dbReference type="ARBA" id="ARBA00022801"/>
    </source>
</evidence>
<dbReference type="EMBL" id="AYRZ02000005">
    <property type="protein sequence ID" value="PHT82285.1"/>
    <property type="molecule type" value="Genomic_DNA"/>
</dbReference>
<feature type="domain" description="GH16" evidence="4">
    <location>
        <begin position="46"/>
        <end position="112"/>
    </location>
</feature>
<dbReference type="PANTHER" id="PTHR31062">
    <property type="entry name" value="XYLOGLUCAN ENDOTRANSGLUCOSYLASE/HYDROLASE PROTEIN 8-RELATED"/>
    <property type="match status" value="1"/>
</dbReference>
<evidence type="ECO:0000256" key="3">
    <source>
        <dbReference type="SAM" id="MobiDB-lite"/>
    </source>
</evidence>
<feature type="region of interest" description="Disordered" evidence="3">
    <location>
        <begin position="1"/>
        <end position="49"/>
    </location>
</feature>
<feature type="compositionally biased region" description="Basic and acidic residues" evidence="3">
    <location>
        <begin position="8"/>
        <end position="24"/>
    </location>
</feature>